<proteinExistence type="predicted"/>
<accession>A0ABQ5G4D0</accession>
<gene>
    <name evidence="1" type="ORF">Tco_1029661</name>
</gene>
<keyword evidence="2" id="KW-1185">Reference proteome</keyword>
<dbReference type="Proteomes" id="UP001151760">
    <property type="component" value="Unassembled WGS sequence"/>
</dbReference>
<dbReference type="EMBL" id="BQNB010018071">
    <property type="protein sequence ID" value="GJT70375.1"/>
    <property type="molecule type" value="Genomic_DNA"/>
</dbReference>
<evidence type="ECO:0000313" key="1">
    <source>
        <dbReference type="EMBL" id="GJT70375.1"/>
    </source>
</evidence>
<reference evidence="1" key="1">
    <citation type="journal article" date="2022" name="Int. J. Mol. Sci.">
        <title>Draft Genome of Tanacetum Coccineum: Genomic Comparison of Closely Related Tanacetum-Family Plants.</title>
        <authorList>
            <person name="Yamashiro T."/>
            <person name="Shiraishi A."/>
            <person name="Nakayama K."/>
            <person name="Satake H."/>
        </authorList>
    </citation>
    <scope>NUCLEOTIDE SEQUENCE</scope>
</reference>
<sequence length="233" mass="26554">MDILLEPTPNKLMVGDLCDSIRIKHVTTGKKRWCDSIRIKLVPEHAEFDESNANVLERFYILAGNPVKEILHKMNLPDHKSILIDSKEQIKMEMEEELTAQIPRNDQKEMDEKEELLGKNKSEFSQQRIGTSGLLDSFSCGKEGIRGAMQAFEQKTQDLDMEFIQVKSSRILRPLYGVTIIIKEDDLSESALRRNTGDKVTPFDTYKKRAWTAHSASLTSPLHNTVPRGEQGL</sequence>
<organism evidence="1 2">
    <name type="scientific">Tanacetum coccineum</name>
    <dbReference type="NCBI Taxonomy" id="301880"/>
    <lineage>
        <taxon>Eukaryota</taxon>
        <taxon>Viridiplantae</taxon>
        <taxon>Streptophyta</taxon>
        <taxon>Embryophyta</taxon>
        <taxon>Tracheophyta</taxon>
        <taxon>Spermatophyta</taxon>
        <taxon>Magnoliopsida</taxon>
        <taxon>eudicotyledons</taxon>
        <taxon>Gunneridae</taxon>
        <taxon>Pentapetalae</taxon>
        <taxon>asterids</taxon>
        <taxon>campanulids</taxon>
        <taxon>Asterales</taxon>
        <taxon>Asteraceae</taxon>
        <taxon>Asteroideae</taxon>
        <taxon>Anthemideae</taxon>
        <taxon>Anthemidinae</taxon>
        <taxon>Tanacetum</taxon>
    </lineage>
</organism>
<comment type="caution">
    <text evidence="1">The sequence shown here is derived from an EMBL/GenBank/DDBJ whole genome shotgun (WGS) entry which is preliminary data.</text>
</comment>
<name>A0ABQ5G4D0_9ASTR</name>
<evidence type="ECO:0000313" key="2">
    <source>
        <dbReference type="Proteomes" id="UP001151760"/>
    </source>
</evidence>
<protein>
    <submittedName>
        <fullName evidence="1">Uncharacterized protein</fullName>
    </submittedName>
</protein>
<reference evidence="1" key="2">
    <citation type="submission" date="2022-01" db="EMBL/GenBank/DDBJ databases">
        <authorList>
            <person name="Yamashiro T."/>
            <person name="Shiraishi A."/>
            <person name="Satake H."/>
            <person name="Nakayama K."/>
        </authorList>
    </citation>
    <scope>NUCLEOTIDE SEQUENCE</scope>
</reference>